<dbReference type="EMBL" id="GDRN01086501">
    <property type="protein sequence ID" value="JAI61167.1"/>
    <property type="molecule type" value="Transcribed_RNA"/>
</dbReference>
<evidence type="ECO:0000256" key="1">
    <source>
        <dbReference type="ARBA" id="ARBA00004141"/>
    </source>
</evidence>
<comment type="subcellular location">
    <subcellularLocation>
        <location evidence="1">Membrane</location>
        <topology evidence="1">Multi-pass membrane protein</topology>
    </subcellularLocation>
</comment>
<dbReference type="PANTHER" id="PTHR16172:SF35">
    <property type="entry name" value="MAJOR FACILITATOR SUPERFAMILY (MFS) PROFILE DOMAIN-CONTAINING PROTEIN"/>
    <property type="match status" value="1"/>
</dbReference>
<dbReference type="PROSITE" id="PS50850">
    <property type="entry name" value="MFS"/>
    <property type="match status" value="1"/>
</dbReference>
<feature type="transmembrane region" description="Helical" evidence="6">
    <location>
        <begin position="267"/>
        <end position="288"/>
    </location>
</feature>
<feature type="domain" description="Major facilitator superfamily (MFS) profile" evidence="7">
    <location>
        <begin position="67"/>
        <end position="488"/>
    </location>
</feature>
<dbReference type="InterPro" id="IPR024989">
    <property type="entry name" value="MFS_assoc_dom"/>
</dbReference>
<evidence type="ECO:0000313" key="8">
    <source>
        <dbReference type="EMBL" id="JAI61167.1"/>
    </source>
</evidence>
<feature type="transmembrane region" description="Helical" evidence="6">
    <location>
        <begin position="95"/>
        <end position="121"/>
    </location>
</feature>
<comment type="similarity">
    <text evidence="2">Belongs to the major facilitator superfamily. MFSD6 family.</text>
</comment>
<protein>
    <recommendedName>
        <fullName evidence="7">Major facilitator superfamily (MFS) profile domain-containing protein</fullName>
    </recommendedName>
</protein>
<dbReference type="SUPFAM" id="SSF103473">
    <property type="entry name" value="MFS general substrate transporter"/>
    <property type="match status" value="1"/>
</dbReference>
<accession>A0A0P4VYS8</accession>
<keyword evidence="5 6" id="KW-0472">Membrane</keyword>
<dbReference type="EMBL" id="GDRN01086498">
    <property type="protein sequence ID" value="JAI61168.1"/>
    <property type="molecule type" value="Transcribed_RNA"/>
</dbReference>
<feature type="transmembrane region" description="Helical" evidence="6">
    <location>
        <begin position="344"/>
        <end position="363"/>
    </location>
</feature>
<feature type="transmembrane region" description="Helical" evidence="6">
    <location>
        <begin position="300"/>
        <end position="324"/>
    </location>
</feature>
<name>A0A0P4VYS8_SCYOL</name>
<dbReference type="InterPro" id="IPR020846">
    <property type="entry name" value="MFS_dom"/>
</dbReference>
<proteinExistence type="inferred from homology"/>
<dbReference type="InterPro" id="IPR051717">
    <property type="entry name" value="MFS_MFSD6"/>
</dbReference>
<evidence type="ECO:0000256" key="6">
    <source>
        <dbReference type="SAM" id="Phobius"/>
    </source>
</evidence>
<keyword evidence="4 6" id="KW-1133">Transmembrane helix</keyword>
<dbReference type="InterPro" id="IPR036259">
    <property type="entry name" value="MFS_trans_sf"/>
</dbReference>
<feature type="transmembrane region" description="Helical" evidence="6">
    <location>
        <begin position="468"/>
        <end position="487"/>
    </location>
</feature>
<dbReference type="AlphaFoldDB" id="A0A0P4VYS8"/>
<evidence type="ECO:0000256" key="4">
    <source>
        <dbReference type="ARBA" id="ARBA00022989"/>
    </source>
</evidence>
<evidence type="ECO:0000256" key="2">
    <source>
        <dbReference type="ARBA" id="ARBA00005241"/>
    </source>
</evidence>
<dbReference type="Gene3D" id="1.20.1250.20">
    <property type="entry name" value="MFS general substrate transporter like domains"/>
    <property type="match status" value="3"/>
</dbReference>
<evidence type="ECO:0000256" key="3">
    <source>
        <dbReference type="ARBA" id="ARBA00022692"/>
    </source>
</evidence>
<evidence type="ECO:0000259" key="7">
    <source>
        <dbReference type="PROSITE" id="PS50850"/>
    </source>
</evidence>
<evidence type="ECO:0000256" key="5">
    <source>
        <dbReference type="ARBA" id="ARBA00023136"/>
    </source>
</evidence>
<keyword evidence="3 6" id="KW-0812">Transmembrane</keyword>
<dbReference type="GO" id="GO:0016020">
    <property type="term" value="C:membrane"/>
    <property type="evidence" value="ECO:0007669"/>
    <property type="project" value="UniProtKB-SubCell"/>
</dbReference>
<organism evidence="8">
    <name type="scientific">Scylla olivacea</name>
    <name type="common">Orange mud crab</name>
    <name type="synonym">Cancer olivacea</name>
    <dbReference type="NCBI Taxonomy" id="85551"/>
    <lineage>
        <taxon>Eukaryota</taxon>
        <taxon>Metazoa</taxon>
        <taxon>Ecdysozoa</taxon>
        <taxon>Arthropoda</taxon>
        <taxon>Crustacea</taxon>
        <taxon>Multicrustacea</taxon>
        <taxon>Malacostraca</taxon>
        <taxon>Eumalacostraca</taxon>
        <taxon>Eucarida</taxon>
        <taxon>Decapoda</taxon>
        <taxon>Pleocyemata</taxon>
        <taxon>Brachyura</taxon>
        <taxon>Eubrachyura</taxon>
        <taxon>Portunoidea</taxon>
        <taxon>Portunidae</taxon>
        <taxon>Portuninae</taxon>
        <taxon>Scylla</taxon>
    </lineage>
</organism>
<sequence length="533" mass="58573">MPHPYQRPTQTNILAAADNRQQAGTMNEAGKVMGNGSEGIVRDEKTGKQESLKESFRRFIKDLTSPRLLLYKIIYFLNLAAIVILWPQFTVHQAALGLSIAHTGIFSTVESAFNVFTPFLGGFVADKIGNYKIILILSSMLTSVLAFLHTLVPSATVSVAANTTDITNITDPLSTTTAATPANDTSSPKLEVDPELITITFWTYLAIRVSHGVLNTISFTLFDAAVMAEVQEKGTDYGFQRAWGTLAAAVASFLSGYLVQATGGYSMIFYVSAALQLLSAGLMLFLSLDFKPPATALTRLILRLFANAEVIMFFIAILAAGVFFGFLETFMYRYIFSLGGDNRLLGLTVTVGTPFEFILNLLASFLVPYTGHASVIMFGLLGHAIRLLGFSYLENPWWVLGLEVLESVSNGLISTVGIMYCTVLFSLESIASFRGIFVVVYYGVGRSIGAASGSWLQDTFGERESYRVLAWVAFASTFLYAASFYSLKRWRTWRREAKTPDVVVHDDKVSTISHSDLQRKNSGIDNPSWVPEE</sequence>
<feature type="transmembrane region" description="Helical" evidence="6">
    <location>
        <begin position="68"/>
        <end position="89"/>
    </location>
</feature>
<feature type="transmembrane region" description="Helical" evidence="6">
    <location>
        <begin position="201"/>
        <end position="222"/>
    </location>
</feature>
<dbReference type="GO" id="GO:0022857">
    <property type="term" value="F:transmembrane transporter activity"/>
    <property type="evidence" value="ECO:0007669"/>
    <property type="project" value="InterPro"/>
</dbReference>
<reference evidence="8" key="1">
    <citation type="submission" date="2015-09" db="EMBL/GenBank/DDBJ databases">
        <title>Scylla olivacea transcriptome.</title>
        <authorList>
            <person name="Ikhwanuddin M."/>
        </authorList>
    </citation>
    <scope>NUCLEOTIDE SEQUENCE</scope>
</reference>
<feature type="transmembrane region" description="Helical" evidence="6">
    <location>
        <begin position="133"/>
        <end position="152"/>
    </location>
</feature>
<feature type="transmembrane region" description="Helical" evidence="6">
    <location>
        <begin position="242"/>
        <end position="261"/>
    </location>
</feature>
<dbReference type="Pfam" id="PF12832">
    <property type="entry name" value="MFS_1_like"/>
    <property type="match status" value="1"/>
</dbReference>
<dbReference type="PANTHER" id="PTHR16172">
    <property type="entry name" value="MAJOR FACILITATOR SUPERFAMILY DOMAIN-CONTAINING PROTEIN 6-LIKE"/>
    <property type="match status" value="1"/>
</dbReference>